<accession>A0A6D2L033</accession>
<evidence type="ECO:0000313" key="2">
    <source>
        <dbReference type="EMBL" id="CAA7062698.1"/>
    </source>
</evidence>
<sequence>MTTSSVNHLTAIKVQILIDFLHLGTFSISIVFKRRHLCITFNGFISSMLKSKLQHPVDSAPESVGLVEAETRSEKSSLKEKKNRSFTDLSFLSASALFLSSSMIEFSGLISIVFLLDM</sequence>
<organism evidence="2 3">
    <name type="scientific">Microthlaspi erraticum</name>
    <dbReference type="NCBI Taxonomy" id="1685480"/>
    <lineage>
        <taxon>Eukaryota</taxon>
        <taxon>Viridiplantae</taxon>
        <taxon>Streptophyta</taxon>
        <taxon>Embryophyta</taxon>
        <taxon>Tracheophyta</taxon>
        <taxon>Spermatophyta</taxon>
        <taxon>Magnoliopsida</taxon>
        <taxon>eudicotyledons</taxon>
        <taxon>Gunneridae</taxon>
        <taxon>Pentapetalae</taxon>
        <taxon>rosids</taxon>
        <taxon>malvids</taxon>
        <taxon>Brassicales</taxon>
        <taxon>Brassicaceae</taxon>
        <taxon>Coluteocarpeae</taxon>
        <taxon>Microthlaspi</taxon>
    </lineage>
</organism>
<keyword evidence="1" id="KW-0472">Membrane</keyword>
<reference evidence="2" key="1">
    <citation type="submission" date="2020-01" db="EMBL/GenBank/DDBJ databases">
        <authorList>
            <person name="Mishra B."/>
        </authorList>
    </citation>
    <scope>NUCLEOTIDE SEQUENCE [LARGE SCALE GENOMIC DNA]</scope>
</reference>
<feature type="transmembrane region" description="Helical" evidence="1">
    <location>
        <begin position="12"/>
        <end position="32"/>
    </location>
</feature>
<protein>
    <submittedName>
        <fullName evidence="2">Uncharacterized protein</fullName>
    </submittedName>
</protein>
<dbReference type="EMBL" id="CACVBM020001940">
    <property type="protein sequence ID" value="CAA7062698.1"/>
    <property type="molecule type" value="Genomic_DNA"/>
</dbReference>
<comment type="caution">
    <text evidence="2">The sequence shown here is derived from an EMBL/GenBank/DDBJ whole genome shotgun (WGS) entry which is preliminary data.</text>
</comment>
<name>A0A6D2L033_9BRAS</name>
<gene>
    <name evidence="2" type="ORF">MERR_LOCUS49934</name>
</gene>
<proteinExistence type="predicted"/>
<feature type="transmembrane region" description="Helical" evidence="1">
    <location>
        <begin position="89"/>
        <end position="116"/>
    </location>
</feature>
<dbReference type="AlphaFoldDB" id="A0A6D2L033"/>
<evidence type="ECO:0000256" key="1">
    <source>
        <dbReference type="SAM" id="Phobius"/>
    </source>
</evidence>
<dbReference type="Proteomes" id="UP000467841">
    <property type="component" value="Unassembled WGS sequence"/>
</dbReference>
<evidence type="ECO:0000313" key="3">
    <source>
        <dbReference type="Proteomes" id="UP000467841"/>
    </source>
</evidence>
<keyword evidence="3" id="KW-1185">Reference proteome</keyword>
<keyword evidence="1" id="KW-1133">Transmembrane helix</keyword>
<keyword evidence="1" id="KW-0812">Transmembrane</keyword>